<comment type="caution">
    <text evidence="1">The sequence shown here is derived from an EMBL/GenBank/DDBJ whole genome shotgun (WGS) entry which is preliminary data.</text>
</comment>
<dbReference type="EMBL" id="CM023470">
    <property type="protein sequence ID" value="KAH7978032.1"/>
    <property type="molecule type" value="Genomic_DNA"/>
</dbReference>
<proteinExistence type="predicted"/>
<evidence type="ECO:0000313" key="2">
    <source>
        <dbReference type="Proteomes" id="UP000821865"/>
    </source>
</evidence>
<keyword evidence="2" id="KW-1185">Reference proteome</keyword>
<accession>A0ACB8DU47</accession>
<gene>
    <name evidence="1" type="ORF">HPB49_004259</name>
</gene>
<organism evidence="1 2">
    <name type="scientific">Dermacentor silvarum</name>
    <name type="common">Tick</name>
    <dbReference type="NCBI Taxonomy" id="543639"/>
    <lineage>
        <taxon>Eukaryota</taxon>
        <taxon>Metazoa</taxon>
        <taxon>Ecdysozoa</taxon>
        <taxon>Arthropoda</taxon>
        <taxon>Chelicerata</taxon>
        <taxon>Arachnida</taxon>
        <taxon>Acari</taxon>
        <taxon>Parasitiformes</taxon>
        <taxon>Ixodida</taxon>
        <taxon>Ixodoidea</taxon>
        <taxon>Ixodidae</taxon>
        <taxon>Rhipicephalinae</taxon>
        <taxon>Dermacentor</taxon>
    </lineage>
</organism>
<protein>
    <submittedName>
        <fullName evidence="1">Uncharacterized protein</fullName>
    </submittedName>
</protein>
<sequence>MFSAYHVDVVVKAAGHDVVRLPPYLCELNPIELIWSQRIEEEFWQRDGIIVASLDRLGISLLSDTSSESDASDSEMSEMEEPLEQTFSLKTLNKSRLRSLSTNVTLQDAPRISNE</sequence>
<name>A0ACB8DU47_DERSI</name>
<dbReference type="Proteomes" id="UP000821865">
    <property type="component" value="Chromosome 1"/>
</dbReference>
<evidence type="ECO:0000313" key="1">
    <source>
        <dbReference type="EMBL" id="KAH7978032.1"/>
    </source>
</evidence>
<reference evidence="1" key="1">
    <citation type="submission" date="2020-05" db="EMBL/GenBank/DDBJ databases">
        <title>Large-scale comparative analyses of tick genomes elucidate their genetic diversity and vector capacities.</title>
        <authorList>
            <person name="Jia N."/>
            <person name="Wang J."/>
            <person name="Shi W."/>
            <person name="Du L."/>
            <person name="Sun Y."/>
            <person name="Zhan W."/>
            <person name="Jiang J."/>
            <person name="Wang Q."/>
            <person name="Zhang B."/>
            <person name="Ji P."/>
            <person name="Sakyi L.B."/>
            <person name="Cui X."/>
            <person name="Yuan T."/>
            <person name="Jiang B."/>
            <person name="Yang W."/>
            <person name="Lam T.T.-Y."/>
            <person name="Chang Q."/>
            <person name="Ding S."/>
            <person name="Wang X."/>
            <person name="Zhu J."/>
            <person name="Ruan X."/>
            <person name="Zhao L."/>
            <person name="Wei J."/>
            <person name="Que T."/>
            <person name="Du C."/>
            <person name="Cheng J."/>
            <person name="Dai P."/>
            <person name="Han X."/>
            <person name="Huang E."/>
            <person name="Gao Y."/>
            <person name="Liu J."/>
            <person name="Shao H."/>
            <person name="Ye R."/>
            <person name="Li L."/>
            <person name="Wei W."/>
            <person name="Wang X."/>
            <person name="Wang C."/>
            <person name="Yang T."/>
            <person name="Huo Q."/>
            <person name="Li W."/>
            <person name="Guo W."/>
            <person name="Chen H."/>
            <person name="Zhou L."/>
            <person name="Ni X."/>
            <person name="Tian J."/>
            <person name="Zhou Y."/>
            <person name="Sheng Y."/>
            <person name="Liu T."/>
            <person name="Pan Y."/>
            <person name="Xia L."/>
            <person name="Li J."/>
            <person name="Zhao F."/>
            <person name="Cao W."/>
        </authorList>
    </citation>
    <scope>NUCLEOTIDE SEQUENCE</scope>
    <source>
        <strain evidence="1">Dsil-2018</strain>
    </source>
</reference>